<evidence type="ECO:0000313" key="2">
    <source>
        <dbReference type="EMBL" id="VDN95869.1"/>
    </source>
</evidence>
<protein>
    <submittedName>
        <fullName evidence="4">IRS-type PTB domain-containing protein</fullName>
    </submittedName>
</protein>
<gene>
    <name evidence="2" type="ORF">HNAJ_LOCUS10</name>
</gene>
<dbReference type="OrthoDB" id="6246337at2759"/>
<dbReference type="EMBL" id="UZAE01000002">
    <property type="protein sequence ID" value="VDN95869.1"/>
    <property type="molecule type" value="Genomic_DNA"/>
</dbReference>
<name>A0A158QGF5_RODNA</name>
<evidence type="ECO:0000313" key="3">
    <source>
        <dbReference type="Proteomes" id="UP000278807"/>
    </source>
</evidence>
<accession>A0A158QGF5</accession>
<reference evidence="4" key="1">
    <citation type="submission" date="2016-04" db="UniProtKB">
        <authorList>
            <consortium name="WormBaseParasite"/>
        </authorList>
    </citation>
    <scope>IDENTIFICATION</scope>
</reference>
<feature type="region of interest" description="Disordered" evidence="1">
    <location>
        <begin position="718"/>
        <end position="739"/>
    </location>
</feature>
<organism evidence="4">
    <name type="scientific">Rodentolepis nana</name>
    <name type="common">Dwarf tapeworm</name>
    <name type="synonym">Hymenolepis nana</name>
    <dbReference type="NCBI Taxonomy" id="102285"/>
    <lineage>
        <taxon>Eukaryota</taxon>
        <taxon>Metazoa</taxon>
        <taxon>Spiralia</taxon>
        <taxon>Lophotrochozoa</taxon>
        <taxon>Platyhelminthes</taxon>
        <taxon>Cestoda</taxon>
        <taxon>Eucestoda</taxon>
        <taxon>Cyclophyllidea</taxon>
        <taxon>Hymenolepididae</taxon>
        <taxon>Rodentolepis</taxon>
    </lineage>
</organism>
<feature type="compositionally biased region" description="Polar residues" evidence="1">
    <location>
        <begin position="451"/>
        <end position="460"/>
    </location>
</feature>
<evidence type="ECO:0000313" key="4">
    <source>
        <dbReference type="WBParaSite" id="HNAJ_0000000901-mRNA-1"/>
    </source>
</evidence>
<keyword evidence="3" id="KW-1185">Reference proteome</keyword>
<feature type="region of interest" description="Disordered" evidence="1">
    <location>
        <begin position="601"/>
        <end position="626"/>
    </location>
</feature>
<dbReference type="AlphaFoldDB" id="A0A158QGF5"/>
<dbReference type="Proteomes" id="UP000278807">
    <property type="component" value="Unassembled WGS sequence"/>
</dbReference>
<dbReference type="WBParaSite" id="HNAJ_0000000901-mRNA-1">
    <property type="protein sequence ID" value="HNAJ_0000000901-mRNA-1"/>
    <property type="gene ID" value="HNAJ_0000000901"/>
</dbReference>
<sequence>MTFEIFDDLRLWADTLQEYLNCVRYFASVCSAPKSSRLHAYLPSPRVSNSTMDTSTSDALDATDFAQPLSVHSASTYSSTSTYYTYFSNFLSRVIHPYQRRHEESKSDGFLHVTVDRLLFVAFSGHKPVLVSSWNFINGDISVYGTGRISASASGERDSKIFYLVEPAGRCVFACEKAAELSTWIQRVTRPASFLYERRWLSSVSAQLGKDQAIVLLPFNGAGKQFQASLGDISENQASMASQRPPNSARCVCKDSSPTASICLPHFRGSATCSYRPANGHRIRFLSHPNDKSVLSSCIGHIQTGRQHDGCVLRHSFCNVSCAHNLHPPLQHPIQSTGNGPCNTSLTSTMTGSTADLSDDESPAMVELSPLPLDYLPGFNTSNATITKDKDRNGRSSHEDAAVLEVNVEVHNPASNNAASSSKISSTSPKSTFYSPSLSPTLPTRSESPTQRTSRSRLTNSWSTSITNFSPFVPSSVLPSSSQSNQMYQNLGDEEYPNKSIEKVVTEAVFRGAKNSISVLRAVSECRDFTPTNSVGCTYMHQWSRTHQHTSSSGGVVGVACSVPWDAAPTAQKPRTGQLYSTREKIREAALKVAAAAVSPLSSLPSGKPSPPPSASSDDEANNETETAGKLRIISFVCLHSQTVTNVPPLNSAVSEPSRQTSVLSSNLPRYVNLSPLSPPSVTASSPPMAIMSASTSQSARNYLSYSPYVPLSRQRSSISGHWQNQVQSGGRMRTLSSE</sequence>
<evidence type="ECO:0000256" key="1">
    <source>
        <dbReference type="SAM" id="MobiDB-lite"/>
    </source>
</evidence>
<feature type="compositionally biased region" description="Low complexity" evidence="1">
    <location>
        <begin position="412"/>
        <end position="450"/>
    </location>
</feature>
<proteinExistence type="predicted"/>
<reference evidence="2 3" key="2">
    <citation type="submission" date="2018-11" db="EMBL/GenBank/DDBJ databases">
        <authorList>
            <consortium name="Pathogen Informatics"/>
        </authorList>
    </citation>
    <scope>NUCLEOTIDE SEQUENCE [LARGE SCALE GENOMIC DNA]</scope>
</reference>
<feature type="region of interest" description="Disordered" evidence="1">
    <location>
        <begin position="412"/>
        <end position="460"/>
    </location>
</feature>